<name>A0A9D4LFA8_DREPO</name>
<dbReference type="PANTHER" id="PTHR23244:SF471">
    <property type="entry name" value="GUANINE NUCLEOTIDE-BINDING PROTEIN SUBUNIT BETA 1-RELATED"/>
    <property type="match status" value="1"/>
</dbReference>
<keyword evidence="2" id="KW-0732">Signal</keyword>
<feature type="transmembrane region" description="Helical" evidence="1">
    <location>
        <begin position="526"/>
        <end position="548"/>
    </location>
</feature>
<dbReference type="AlphaFoldDB" id="A0A9D4LFA8"/>
<comment type="caution">
    <text evidence="3">The sequence shown here is derived from an EMBL/GenBank/DDBJ whole genome shotgun (WGS) entry which is preliminary data.</text>
</comment>
<feature type="signal peptide" evidence="2">
    <location>
        <begin position="1"/>
        <end position="19"/>
    </location>
</feature>
<evidence type="ECO:0000313" key="3">
    <source>
        <dbReference type="EMBL" id="KAH3856749.1"/>
    </source>
</evidence>
<keyword evidence="4" id="KW-1185">Reference proteome</keyword>
<dbReference type="Proteomes" id="UP000828390">
    <property type="component" value="Unassembled WGS sequence"/>
</dbReference>
<keyword evidence="1" id="KW-0472">Membrane</keyword>
<dbReference type="Gene3D" id="2.120.10.80">
    <property type="entry name" value="Kelch-type beta propeller"/>
    <property type="match status" value="2"/>
</dbReference>
<dbReference type="PANTHER" id="PTHR23244">
    <property type="entry name" value="KELCH REPEAT DOMAIN"/>
    <property type="match status" value="1"/>
</dbReference>
<evidence type="ECO:0000313" key="4">
    <source>
        <dbReference type="Proteomes" id="UP000828390"/>
    </source>
</evidence>
<dbReference type="Pfam" id="PF24681">
    <property type="entry name" value="Kelch_KLHDC2_KLHL20_DRC7"/>
    <property type="match status" value="1"/>
</dbReference>
<organism evidence="3 4">
    <name type="scientific">Dreissena polymorpha</name>
    <name type="common">Zebra mussel</name>
    <name type="synonym">Mytilus polymorpha</name>
    <dbReference type="NCBI Taxonomy" id="45954"/>
    <lineage>
        <taxon>Eukaryota</taxon>
        <taxon>Metazoa</taxon>
        <taxon>Spiralia</taxon>
        <taxon>Lophotrochozoa</taxon>
        <taxon>Mollusca</taxon>
        <taxon>Bivalvia</taxon>
        <taxon>Autobranchia</taxon>
        <taxon>Heteroconchia</taxon>
        <taxon>Euheterodonta</taxon>
        <taxon>Imparidentia</taxon>
        <taxon>Neoheterodontei</taxon>
        <taxon>Myida</taxon>
        <taxon>Dreissenoidea</taxon>
        <taxon>Dreissenidae</taxon>
        <taxon>Dreissena</taxon>
    </lineage>
</organism>
<keyword evidence="1" id="KW-0812">Transmembrane</keyword>
<evidence type="ECO:0000256" key="2">
    <source>
        <dbReference type="SAM" id="SignalP"/>
    </source>
</evidence>
<dbReference type="SUPFAM" id="SSF117281">
    <property type="entry name" value="Kelch motif"/>
    <property type="match status" value="1"/>
</dbReference>
<reference evidence="3" key="2">
    <citation type="submission" date="2020-11" db="EMBL/GenBank/DDBJ databases">
        <authorList>
            <person name="McCartney M.A."/>
            <person name="Auch B."/>
            <person name="Kono T."/>
            <person name="Mallez S."/>
            <person name="Becker A."/>
            <person name="Gohl D.M."/>
            <person name="Silverstein K.A.T."/>
            <person name="Koren S."/>
            <person name="Bechman K.B."/>
            <person name="Herman A."/>
            <person name="Abrahante J.E."/>
            <person name="Garbe J."/>
        </authorList>
    </citation>
    <scope>NUCLEOTIDE SEQUENCE</scope>
    <source>
        <strain evidence="3">Duluth1</strain>
        <tissue evidence="3">Whole animal</tissue>
    </source>
</reference>
<evidence type="ECO:0008006" key="5">
    <source>
        <dbReference type="Google" id="ProtNLM"/>
    </source>
</evidence>
<sequence>MMMVVVVVVEVVVVSVVVAMMLMKPNSKCSNSIGEGPNSYVASRGLVCVLGRRDGIVGNSRLNREIGDHVICLRISYDLVKTLTSSPRVSTCQDISWTWLSGQQTGNGVQTTDQPSARSGAAFWQQKDQQVLWMFGGESHVEHSRPEVKNDLWQYKEGKWKLEHNGSTTDAPPPRHLAAACGVDRGYMVLFGGLGKSTDNLSSIGDDDIPLGDTWVFYFVESKWYTLHDFYSMMGSPGNISLLPSARGDMASWCVPGNRFTVFGGFGDNSTLHHDLWWLDLMTLTWSTSKLSSSLPKNGDFVSLLNYPNGRSGAMTWVNEGKYYMFGGNTRADNARRKHLPLGYVNDMWLYDVKADMWNYLSGSRDKCSIPGAYGNLGTADKKNLPGCRRKSSAWVDIHGNLWMFGGDGVDQSLESISGHSELLSDVWLFDTAKLTWTWKGGSNKADEKGVFDEQGKKSKEAHPGSRCESVVWMDTKSDMPIDKWYFYLFGGVGHDANGQDGYLNDVWRLDVNLDPSVLKNAPYPAPIFTVIVLAFSLIIFVVVIFAFSRKFFLTERVSKLNIKYSKIEQIED</sequence>
<reference evidence="3" key="1">
    <citation type="journal article" date="2019" name="bioRxiv">
        <title>The Genome of the Zebra Mussel, Dreissena polymorpha: A Resource for Invasive Species Research.</title>
        <authorList>
            <person name="McCartney M.A."/>
            <person name="Auch B."/>
            <person name="Kono T."/>
            <person name="Mallez S."/>
            <person name="Zhang Y."/>
            <person name="Obille A."/>
            <person name="Becker A."/>
            <person name="Abrahante J.E."/>
            <person name="Garbe J."/>
            <person name="Badalamenti J.P."/>
            <person name="Herman A."/>
            <person name="Mangelson H."/>
            <person name="Liachko I."/>
            <person name="Sullivan S."/>
            <person name="Sone E.D."/>
            <person name="Koren S."/>
            <person name="Silverstein K.A.T."/>
            <person name="Beckman K.B."/>
            <person name="Gohl D.M."/>
        </authorList>
    </citation>
    <scope>NUCLEOTIDE SEQUENCE</scope>
    <source>
        <strain evidence="3">Duluth1</strain>
        <tissue evidence="3">Whole animal</tissue>
    </source>
</reference>
<protein>
    <recommendedName>
        <fullName evidence="5">Kelch repeat-containing protein</fullName>
    </recommendedName>
</protein>
<proteinExistence type="predicted"/>
<dbReference type="EMBL" id="JAIWYP010000003">
    <property type="protein sequence ID" value="KAH3856749.1"/>
    <property type="molecule type" value="Genomic_DNA"/>
</dbReference>
<gene>
    <name evidence="3" type="ORF">DPMN_099343</name>
</gene>
<feature type="chain" id="PRO_5038745150" description="Kelch repeat-containing protein" evidence="2">
    <location>
        <begin position="20"/>
        <end position="573"/>
    </location>
</feature>
<dbReference type="InterPro" id="IPR015915">
    <property type="entry name" value="Kelch-typ_b-propeller"/>
</dbReference>
<accession>A0A9D4LFA8</accession>
<keyword evidence="1" id="KW-1133">Transmembrane helix</keyword>
<evidence type="ECO:0000256" key="1">
    <source>
        <dbReference type="SAM" id="Phobius"/>
    </source>
</evidence>